<organism evidence="3 4">
    <name type="scientific">Arthrobacter ramosus</name>
    <dbReference type="NCBI Taxonomy" id="1672"/>
    <lineage>
        <taxon>Bacteria</taxon>
        <taxon>Bacillati</taxon>
        <taxon>Actinomycetota</taxon>
        <taxon>Actinomycetes</taxon>
        <taxon>Micrococcales</taxon>
        <taxon>Micrococcaceae</taxon>
        <taxon>Arthrobacter</taxon>
    </lineage>
</organism>
<feature type="transmembrane region" description="Helical" evidence="1">
    <location>
        <begin position="43"/>
        <end position="64"/>
    </location>
</feature>
<feature type="transmembrane region" description="Helical" evidence="1">
    <location>
        <begin position="12"/>
        <end position="31"/>
    </location>
</feature>
<evidence type="ECO:0000256" key="1">
    <source>
        <dbReference type="SAM" id="Phobius"/>
    </source>
</evidence>
<keyword evidence="1" id="KW-0472">Membrane</keyword>
<evidence type="ECO:0000313" key="4">
    <source>
        <dbReference type="Proteomes" id="UP001589702"/>
    </source>
</evidence>
<dbReference type="RefSeq" id="WP_234748226.1">
    <property type="nucleotide sequence ID" value="NZ_BAAAWN010000001.1"/>
</dbReference>
<dbReference type="Pfam" id="PF02517">
    <property type="entry name" value="Rce1-like"/>
    <property type="match status" value="1"/>
</dbReference>
<feature type="transmembrane region" description="Helical" evidence="1">
    <location>
        <begin position="213"/>
        <end position="231"/>
    </location>
</feature>
<keyword evidence="1" id="KW-1133">Transmembrane helix</keyword>
<comment type="caution">
    <text evidence="3">The sequence shown here is derived from an EMBL/GenBank/DDBJ whole genome shotgun (WGS) entry which is preliminary data.</text>
</comment>
<accession>A0ABV5XXN4</accession>
<feature type="transmembrane region" description="Helical" evidence="1">
    <location>
        <begin position="109"/>
        <end position="128"/>
    </location>
</feature>
<feature type="transmembrane region" description="Helical" evidence="1">
    <location>
        <begin position="186"/>
        <end position="207"/>
    </location>
</feature>
<keyword evidence="3" id="KW-0378">Hydrolase</keyword>
<feature type="domain" description="CAAX prenyl protease 2/Lysostaphin resistance protein A-like" evidence="2">
    <location>
        <begin position="111"/>
        <end position="199"/>
    </location>
</feature>
<dbReference type="InterPro" id="IPR003675">
    <property type="entry name" value="Rce1/LyrA-like_dom"/>
</dbReference>
<sequence>MGLEIKRFFAHAITRAMLLSGAVLVGLLLSYELLAAVGIDAQVISPLSIGLVGCSIAAVVYCRFSLNVFGVRGLAAEGDSQHAKSFLVLVAIGAAMILWLSTLRGSGTGLAIIAPGVIMMEEVIFRGLPLILLRRLRTSSTGRIGIAVVFSASFAALHVSPFVAMFADRFLFSLFALVLAIKSRSLWLSILYHFIANIVAMSVAAPFYNESQAWLYIPIDLAIFGLVFTMISSKETKGTVSERTGVRV</sequence>
<feature type="transmembrane region" description="Helical" evidence="1">
    <location>
        <begin position="85"/>
        <end position="103"/>
    </location>
</feature>
<dbReference type="GO" id="GO:0016787">
    <property type="term" value="F:hydrolase activity"/>
    <property type="evidence" value="ECO:0007669"/>
    <property type="project" value="UniProtKB-KW"/>
</dbReference>
<proteinExistence type="predicted"/>
<evidence type="ECO:0000259" key="2">
    <source>
        <dbReference type="Pfam" id="PF02517"/>
    </source>
</evidence>
<gene>
    <name evidence="3" type="ORF">ACFFP1_06150</name>
</gene>
<protein>
    <submittedName>
        <fullName evidence="3">CPBP family intramembrane glutamic endopeptidase</fullName>
        <ecNumber evidence="3">3.4.-.-</ecNumber>
    </submittedName>
</protein>
<dbReference type="EC" id="3.4.-.-" evidence="3"/>
<name>A0ABV5XXN4_ARTRM</name>
<dbReference type="Proteomes" id="UP001589702">
    <property type="component" value="Unassembled WGS sequence"/>
</dbReference>
<keyword evidence="4" id="KW-1185">Reference proteome</keyword>
<evidence type="ECO:0000313" key="3">
    <source>
        <dbReference type="EMBL" id="MFB9819079.1"/>
    </source>
</evidence>
<reference evidence="3 4" key="1">
    <citation type="submission" date="2024-09" db="EMBL/GenBank/DDBJ databases">
        <authorList>
            <person name="Sun Q."/>
            <person name="Mori K."/>
        </authorList>
    </citation>
    <scope>NUCLEOTIDE SEQUENCE [LARGE SCALE GENOMIC DNA]</scope>
    <source>
        <strain evidence="3 4">JCM 1334</strain>
    </source>
</reference>
<dbReference type="EMBL" id="JBHMBC010000007">
    <property type="protein sequence ID" value="MFB9819079.1"/>
    <property type="molecule type" value="Genomic_DNA"/>
</dbReference>
<keyword evidence="1" id="KW-0812">Transmembrane</keyword>
<feature type="transmembrane region" description="Helical" evidence="1">
    <location>
        <begin position="140"/>
        <end position="157"/>
    </location>
</feature>